<feature type="region of interest" description="Disordered" evidence="4">
    <location>
        <begin position="571"/>
        <end position="592"/>
    </location>
</feature>
<organism evidence="7 8">
    <name type="scientific">Streptomyces tanashiensis</name>
    <dbReference type="NCBI Taxonomy" id="67367"/>
    <lineage>
        <taxon>Bacteria</taxon>
        <taxon>Bacillati</taxon>
        <taxon>Actinomycetota</taxon>
        <taxon>Actinomycetes</taxon>
        <taxon>Kitasatosporales</taxon>
        <taxon>Streptomycetaceae</taxon>
        <taxon>Streptomyces</taxon>
    </lineage>
</organism>
<keyword evidence="1 7" id="KW-0489">Methyltransferase</keyword>
<dbReference type="PROSITE" id="PS51683">
    <property type="entry name" value="SAM_OMT_II"/>
    <property type="match status" value="1"/>
</dbReference>
<dbReference type="InterPro" id="IPR029063">
    <property type="entry name" value="SAM-dependent_MTases_sf"/>
</dbReference>
<keyword evidence="2" id="KW-0808">Transferase</keyword>
<dbReference type="Pfam" id="PF08100">
    <property type="entry name" value="Dimerisation"/>
    <property type="match status" value="1"/>
</dbReference>
<dbReference type="InterPro" id="IPR001077">
    <property type="entry name" value="COMT_C"/>
</dbReference>
<dbReference type="GO" id="GO:0008168">
    <property type="term" value="F:methyltransferase activity"/>
    <property type="evidence" value="ECO:0007669"/>
    <property type="project" value="UniProtKB-KW"/>
</dbReference>
<evidence type="ECO:0000256" key="2">
    <source>
        <dbReference type="ARBA" id="ARBA00022679"/>
    </source>
</evidence>
<sequence length="592" mass="64297">MLLDDAARLRAAAAFVREYESATLLPLLLPGLHGPELASVAAYCRFAHVGILLFPRDPRDLRDLLAASGLVADTPSLPSVVVRERLARRHRRDVAELDVQILRPRVHGPAGEPRAVEVFTLAVPEGSGLEPIAAHERALGHETHLAFALERPDPLVLRGLCAVLTRHGARPDGGGYNPHENGTVLYFTTPDTTCGYRRLELYAPGDHREVLAAHTSECPGTNRHSETLLHLLTGAWTTQALASFARLRLPEAMDTTVATGIRELARRTATRPDSLATLLRYLTMLGVVAEESDAADPNEPDEPSDGQGAFRLTSLGRLLRADCPDTMRPLALMYAGPFYRSFAALDHSVRTGQPAFDHLFGENHFDHFARDPELADLFDRSMAASSRMFRPLPAHPVITAAAQAATPRTVVDVAGGNGELLGHILTAHPSLRGTLLERPHAVEAARRSLGSLGCGARCDYRSGDFADVPHGGDVYILSRILHDWDDDRCREILRHCARAMPAHADLLIVERLLPADGSPSLATAWDLHMMCNVGGRERRAEHYARLLADAGLELLDRSPLPLEAHVLHARKAAQPGPADDQGHARGSDAGVS</sequence>
<evidence type="ECO:0000313" key="7">
    <source>
        <dbReference type="EMBL" id="UZX26768.1"/>
    </source>
</evidence>
<evidence type="ECO:0000256" key="1">
    <source>
        <dbReference type="ARBA" id="ARBA00022603"/>
    </source>
</evidence>
<name>A0ABY6R9K9_9ACTN</name>
<gene>
    <name evidence="7" type="ORF">LDH80_37550</name>
</gene>
<feature type="domain" description="O-methyltransferase dimerisation" evidence="6">
    <location>
        <begin position="229"/>
        <end position="319"/>
    </location>
</feature>
<dbReference type="InterPro" id="IPR036390">
    <property type="entry name" value="WH_DNA-bd_sf"/>
</dbReference>
<evidence type="ECO:0000313" key="8">
    <source>
        <dbReference type="Proteomes" id="UP001164506"/>
    </source>
</evidence>
<dbReference type="Pfam" id="PF00891">
    <property type="entry name" value="Methyltransf_2"/>
    <property type="match status" value="1"/>
</dbReference>
<evidence type="ECO:0000259" key="5">
    <source>
        <dbReference type="Pfam" id="PF00891"/>
    </source>
</evidence>
<dbReference type="Gene3D" id="1.10.287.1350">
    <property type="match status" value="1"/>
</dbReference>
<evidence type="ECO:0000256" key="3">
    <source>
        <dbReference type="ARBA" id="ARBA00022691"/>
    </source>
</evidence>
<feature type="domain" description="O-methyltransferase C-terminal" evidence="5">
    <location>
        <begin position="342"/>
        <end position="552"/>
    </location>
</feature>
<dbReference type="PANTHER" id="PTHR43712:SF2">
    <property type="entry name" value="O-METHYLTRANSFERASE CICE"/>
    <property type="match status" value="1"/>
</dbReference>
<dbReference type="EMBL" id="CP084204">
    <property type="protein sequence ID" value="UZX26768.1"/>
    <property type="molecule type" value="Genomic_DNA"/>
</dbReference>
<protein>
    <submittedName>
        <fullName evidence="7">Methyltransferase</fullName>
    </submittedName>
</protein>
<dbReference type="InterPro" id="IPR012967">
    <property type="entry name" value="COMT_dimerisation"/>
</dbReference>
<proteinExistence type="predicted"/>
<dbReference type="InterPro" id="IPR016461">
    <property type="entry name" value="COMT-like"/>
</dbReference>
<accession>A0ABY6R9K9</accession>
<evidence type="ECO:0000259" key="6">
    <source>
        <dbReference type="Pfam" id="PF08100"/>
    </source>
</evidence>
<dbReference type="PANTHER" id="PTHR43712">
    <property type="entry name" value="PUTATIVE (AFU_ORTHOLOGUE AFUA_4G14580)-RELATED"/>
    <property type="match status" value="1"/>
</dbReference>
<keyword evidence="3" id="KW-0949">S-adenosyl-L-methionine</keyword>
<dbReference type="Proteomes" id="UP001164506">
    <property type="component" value="Chromosome"/>
</dbReference>
<dbReference type="SUPFAM" id="SSF46785">
    <property type="entry name" value="Winged helix' DNA-binding domain"/>
    <property type="match status" value="1"/>
</dbReference>
<reference evidence="7" key="1">
    <citation type="submission" date="2021-09" db="EMBL/GenBank/DDBJ databases">
        <title>Complete genome sequence and metabolic characterization of Streptomyces tanashiensis DSM 731 the producer of antibacterial Kalafungin and diverse secondary metabolites.</title>
        <authorList>
            <person name="Abbasi M.N."/>
            <person name="Anwar M.N."/>
            <person name="Alam K."/>
            <person name="Shoaib M."/>
            <person name="Lin Z."/>
            <person name="Hayat M."/>
            <person name="Ali M.I."/>
            <person name="Malik H.M.T."/>
            <person name="Ahmed I."/>
            <person name="Li A."/>
            <person name="Hailong Wang H."/>
            <person name="Zhang Y."/>
        </authorList>
    </citation>
    <scope>NUCLEOTIDE SEQUENCE</scope>
    <source>
        <strain evidence="7">Kala</strain>
    </source>
</reference>
<dbReference type="InterPro" id="IPR036388">
    <property type="entry name" value="WH-like_DNA-bd_sf"/>
</dbReference>
<dbReference type="SUPFAM" id="SSF53335">
    <property type="entry name" value="S-adenosyl-L-methionine-dependent methyltransferases"/>
    <property type="match status" value="1"/>
</dbReference>
<keyword evidence="8" id="KW-1185">Reference proteome</keyword>
<dbReference type="Gene3D" id="3.40.50.150">
    <property type="entry name" value="Vaccinia Virus protein VP39"/>
    <property type="match status" value="1"/>
</dbReference>
<dbReference type="Gene3D" id="1.10.10.10">
    <property type="entry name" value="Winged helix-like DNA-binding domain superfamily/Winged helix DNA-binding domain"/>
    <property type="match status" value="1"/>
</dbReference>
<dbReference type="GO" id="GO:0032259">
    <property type="term" value="P:methylation"/>
    <property type="evidence" value="ECO:0007669"/>
    <property type="project" value="UniProtKB-KW"/>
</dbReference>
<evidence type="ECO:0000256" key="4">
    <source>
        <dbReference type="SAM" id="MobiDB-lite"/>
    </source>
</evidence>